<proteinExistence type="predicted"/>
<gene>
    <name evidence="1" type="ORF">C1SCF055_LOCUS5213</name>
</gene>
<organism evidence="1">
    <name type="scientific">Cladocopium goreaui</name>
    <dbReference type="NCBI Taxonomy" id="2562237"/>
    <lineage>
        <taxon>Eukaryota</taxon>
        <taxon>Sar</taxon>
        <taxon>Alveolata</taxon>
        <taxon>Dinophyceae</taxon>
        <taxon>Suessiales</taxon>
        <taxon>Symbiodiniaceae</taxon>
        <taxon>Cladocopium</taxon>
    </lineage>
</organism>
<dbReference type="Proteomes" id="UP001152797">
    <property type="component" value="Unassembled WGS sequence"/>
</dbReference>
<dbReference type="EMBL" id="CAMXCT020000315">
    <property type="protein sequence ID" value="CAL1130409.1"/>
    <property type="molecule type" value="Genomic_DNA"/>
</dbReference>
<accession>A0A9P1BPE2</accession>
<evidence type="ECO:0000313" key="1">
    <source>
        <dbReference type="EMBL" id="CAI3977034.1"/>
    </source>
</evidence>
<comment type="caution">
    <text evidence="1">The sequence shown here is derived from an EMBL/GenBank/DDBJ whole genome shotgun (WGS) entry which is preliminary data.</text>
</comment>
<evidence type="ECO:0000313" key="3">
    <source>
        <dbReference type="Proteomes" id="UP001152797"/>
    </source>
</evidence>
<keyword evidence="3" id="KW-1185">Reference proteome</keyword>
<sequence length="148" mass="16118">MACSHVAGAWQEIRSATVLRGMHMPCVADKGSVASVTRSRRPRAGSSHGMSLINALSSFPLSEPSLKELHTSRAPLGLNKDMPTGCEAVLMKLCHCDLHKQFSPNDILLPDVQMQTDLKHMNTCEFKLSELTGNCFTYNNLAARSSAC</sequence>
<evidence type="ECO:0000313" key="2">
    <source>
        <dbReference type="EMBL" id="CAL1130409.1"/>
    </source>
</evidence>
<dbReference type="EMBL" id="CAMXCT010000315">
    <property type="protein sequence ID" value="CAI3977034.1"/>
    <property type="molecule type" value="Genomic_DNA"/>
</dbReference>
<dbReference type="EMBL" id="CAMXCT030000315">
    <property type="protein sequence ID" value="CAL4764346.1"/>
    <property type="molecule type" value="Genomic_DNA"/>
</dbReference>
<reference evidence="1" key="1">
    <citation type="submission" date="2022-10" db="EMBL/GenBank/DDBJ databases">
        <authorList>
            <person name="Chen Y."/>
            <person name="Dougan E. K."/>
            <person name="Chan C."/>
            <person name="Rhodes N."/>
            <person name="Thang M."/>
        </authorList>
    </citation>
    <scope>NUCLEOTIDE SEQUENCE</scope>
</reference>
<protein>
    <submittedName>
        <fullName evidence="1">Uncharacterized protein</fullName>
    </submittedName>
</protein>
<reference evidence="2" key="2">
    <citation type="submission" date="2024-04" db="EMBL/GenBank/DDBJ databases">
        <authorList>
            <person name="Chen Y."/>
            <person name="Shah S."/>
            <person name="Dougan E. K."/>
            <person name="Thang M."/>
            <person name="Chan C."/>
        </authorList>
    </citation>
    <scope>NUCLEOTIDE SEQUENCE [LARGE SCALE GENOMIC DNA]</scope>
</reference>
<name>A0A9P1BPE2_9DINO</name>
<dbReference type="AlphaFoldDB" id="A0A9P1BPE2"/>